<dbReference type="PANTHER" id="PTHR40124">
    <property type="match status" value="1"/>
</dbReference>
<proteinExistence type="predicted"/>
<evidence type="ECO:0000256" key="1">
    <source>
        <dbReference type="SAM" id="SignalP"/>
    </source>
</evidence>
<name>A0ABT1P8E6_9ACTN</name>
<evidence type="ECO:0000313" key="3">
    <source>
        <dbReference type="EMBL" id="MCQ4040513.1"/>
    </source>
</evidence>
<organism evidence="3 4">
    <name type="scientific">Streptantibioticus rubrisoli</name>
    <dbReference type="NCBI Taxonomy" id="1387313"/>
    <lineage>
        <taxon>Bacteria</taxon>
        <taxon>Bacillati</taxon>
        <taxon>Actinomycetota</taxon>
        <taxon>Actinomycetes</taxon>
        <taxon>Kitasatosporales</taxon>
        <taxon>Streptomycetaceae</taxon>
        <taxon>Streptantibioticus</taxon>
    </lineage>
</organism>
<dbReference type="PROSITE" id="PS51257">
    <property type="entry name" value="PROKAR_LIPOPROTEIN"/>
    <property type="match status" value="1"/>
</dbReference>
<reference evidence="3 4" key="1">
    <citation type="submission" date="2022-06" db="EMBL/GenBank/DDBJ databases">
        <title>Draft genome sequence of type strain Streptomyces rubrisoli DSM 42083.</title>
        <authorList>
            <person name="Duangmal K."/>
            <person name="Klaysubun C."/>
        </authorList>
    </citation>
    <scope>NUCLEOTIDE SEQUENCE [LARGE SCALE GENOMIC DNA]</scope>
    <source>
        <strain evidence="3 4">DSM 42083</strain>
    </source>
</reference>
<dbReference type="InterPro" id="IPR048958">
    <property type="entry name" value="Polysacc_lyase_14"/>
</dbReference>
<protein>
    <recommendedName>
        <fullName evidence="2">Polysaccharide lyase 14 domain-containing protein</fullName>
    </recommendedName>
</protein>
<dbReference type="Pfam" id="PF21294">
    <property type="entry name" value="Polysacc_lyase_14"/>
    <property type="match status" value="1"/>
</dbReference>
<accession>A0ABT1P8E6</accession>
<keyword evidence="4" id="KW-1185">Reference proteome</keyword>
<dbReference type="Gene3D" id="2.60.120.200">
    <property type="match status" value="1"/>
</dbReference>
<dbReference type="InterPro" id="IPR013320">
    <property type="entry name" value="ConA-like_dom_sf"/>
</dbReference>
<dbReference type="Proteomes" id="UP001206206">
    <property type="component" value="Unassembled WGS sequence"/>
</dbReference>
<evidence type="ECO:0000259" key="2">
    <source>
        <dbReference type="Pfam" id="PF21294"/>
    </source>
</evidence>
<feature type="domain" description="Polysaccharide lyase 14" evidence="2">
    <location>
        <begin position="80"/>
        <end position="281"/>
    </location>
</feature>
<gene>
    <name evidence="3" type="ORF">NON19_00380</name>
</gene>
<dbReference type="PANTHER" id="PTHR40124:SF1">
    <property type="entry name" value="DISAGGREGATASE RELATED REPEAT PROTEIN"/>
    <property type="match status" value="1"/>
</dbReference>
<dbReference type="SUPFAM" id="SSF49899">
    <property type="entry name" value="Concanavalin A-like lectins/glucanases"/>
    <property type="match status" value="1"/>
</dbReference>
<feature type="signal peptide" evidence="1">
    <location>
        <begin position="1"/>
        <end position="32"/>
    </location>
</feature>
<keyword evidence="1" id="KW-0732">Signal</keyword>
<feature type="chain" id="PRO_5046979040" description="Polysaccharide lyase 14 domain-containing protein" evidence="1">
    <location>
        <begin position="33"/>
        <end position="290"/>
    </location>
</feature>
<comment type="caution">
    <text evidence="3">The sequence shown here is derived from an EMBL/GenBank/DDBJ whole genome shotgun (WGS) entry which is preliminary data.</text>
</comment>
<dbReference type="EMBL" id="JANFNH010000001">
    <property type="protein sequence ID" value="MCQ4040513.1"/>
    <property type="molecule type" value="Genomic_DNA"/>
</dbReference>
<evidence type="ECO:0000313" key="4">
    <source>
        <dbReference type="Proteomes" id="UP001206206"/>
    </source>
</evidence>
<dbReference type="RefSeq" id="WP_255924464.1">
    <property type="nucleotide sequence ID" value="NZ_JANFNH010000001.1"/>
</dbReference>
<sequence>MLRVARRHLVAVTAAVIACMLLVLAGVTSSYAAPSDPGDWTGTFDGFHGATWASSWGVDTSDGHNWGWDQMQPVSDPDPSKGTVLRVSYGQGSGAHSCYQSGDCPNPGGGQFYMDLNSMGRSDLADAPRLDLRYYVKFDSGFDFGRGGKLPGLYGGTPGSESGGNHDGSAFSTRYMWRDHPSTGAGEIYFYSPTGSGYGDDLGLGDWQWQGDGQWHAVEQQVDRTAGTVTVWLDGQQVFDQTGISGLDQIPFTGVFFSTFFGGSDNTWGPGHDENAYFADFRLSTQYIGP</sequence>